<feature type="region of interest" description="Disordered" evidence="1">
    <location>
        <begin position="166"/>
        <end position="216"/>
    </location>
</feature>
<dbReference type="GO" id="GO:0006355">
    <property type="term" value="P:regulation of DNA-templated transcription"/>
    <property type="evidence" value="ECO:0007669"/>
    <property type="project" value="InterPro"/>
</dbReference>
<gene>
    <name evidence="2" type="ORF">L210DRAFT_3404668</name>
</gene>
<protein>
    <submittedName>
        <fullName evidence="2">HCNGP-like protein-domain-containing protein</fullName>
    </submittedName>
</protein>
<dbReference type="PANTHER" id="PTHR13464">
    <property type="entry name" value="TRANSCRIPTIONAL REGULATOR PROTEIN HCNGP"/>
    <property type="match status" value="1"/>
</dbReference>
<reference evidence="2" key="1">
    <citation type="submission" date="2019-10" db="EMBL/GenBank/DDBJ databases">
        <authorList>
            <consortium name="DOE Joint Genome Institute"/>
            <person name="Kuo A."/>
            <person name="Miyauchi S."/>
            <person name="Kiss E."/>
            <person name="Drula E."/>
            <person name="Kohler A."/>
            <person name="Sanchez-Garcia M."/>
            <person name="Andreopoulos B."/>
            <person name="Barry K.W."/>
            <person name="Bonito G."/>
            <person name="Buee M."/>
            <person name="Carver A."/>
            <person name="Chen C."/>
            <person name="Cichocki N."/>
            <person name="Clum A."/>
            <person name="Culley D."/>
            <person name="Crous P.W."/>
            <person name="Fauchery L."/>
            <person name="Girlanda M."/>
            <person name="Hayes R."/>
            <person name="Keri Z."/>
            <person name="LaButti K."/>
            <person name="Lipzen A."/>
            <person name="Lombard V."/>
            <person name="Magnuson J."/>
            <person name="Maillard F."/>
            <person name="Morin E."/>
            <person name="Murat C."/>
            <person name="Nolan M."/>
            <person name="Ohm R."/>
            <person name="Pangilinan J."/>
            <person name="Pereira M."/>
            <person name="Perotto S."/>
            <person name="Peter M."/>
            <person name="Riley R."/>
            <person name="Sitrit Y."/>
            <person name="Stielow B."/>
            <person name="Szollosi G."/>
            <person name="Zifcakova L."/>
            <person name="Stursova M."/>
            <person name="Spatafora J.W."/>
            <person name="Tedersoo L."/>
            <person name="Vaario L.-M."/>
            <person name="Yamada A."/>
            <person name="Yan M."/>
            <person name="Wang P."/>
            <person name="Xu J."/>
            <person name="Bruns T."/>
            <person name="Baldrian P."/>
            <person name="Vilgalys R."/>
            <person name="Henrissat B."/>
            <person name="Grigoriev I.V."/>
            <person name="Hibbett D."/>
            <person name="Nagy L.G."/>
            <person name="Martin F.M."/>
        </authorList>
    </citation>
    <scope>NUCLEOTIDE SEQUENCE</scope>
    <source>
        <strain evidence="2">BED1</strain>
    </source>
</reference>
<name>A0AAD4BS82_BOLED</name>
<sequence length="216" mass="24469">KSQVIIRRPAPTRSHPRAHLSDDIVAEQSLSDVPSHTPEESSKDLPSPSSSSEFHELTRIRELLRPPSIPGVVDWDIPAESTAPCDPAIEAKVAQFLALKRDPVNPRHFNDSLMSNRSFRNPHLYTTLVDFVDVDERTTNFPTNIWDPNDVEPEWFADRIAELQKARSEQASAAQSKRSQIAFTSSKAPPPQPTHHPQDRRGERRKGRFNPYSRGR</sequence>
<keyword evidence="3" id="KW-1185">Reference proteome</keyword>
<dbReference type="Pfam" id="PF07818">
    <property type="entry name" value="HCNGP"/>
    <property type="match status" value="1"/>
</dbReference>
<feature type="region of interest" description="Disordered" evidence="1">
    <location>
        <begin position="1"/>
        <end position="53"/>
    </location>
</feature>
<evidence type="ECO:0000256" key="1">
    <source>
        <dbReference type="SAM" id="MobiDB-lite"/>
    </source>
</evidence>
<dbReference type="AlphaFoldDB" id="A0AAD4BS82"/>
<dbReference type="GO" id="GO:0005634">
    <property type="term" value="C:nucleus"/>
    <property type="evidence" value="ECO:0007669"/>
    <property type="project" value="TreeGrafter"/>
</dbReference>
<evidence type="ECO:0000313" key="3">
    <source>
        <dbReference type="Proteomes" id="UP001194468"/>
    </source>
</evidence>
<dbReference type="InterPro" id="IPR012479">
    <property type="entry name" value="SAP30BP"/>
</dbReference>
<comment type="caution">
    <text evidence="2">The sequence shown here is derived from an EMBL/GenBank/DDBJ whole genome shotgun (WGS) entry which is preliminary data.</text>
</comment>
<dbReference type="Proteomes" id="UP001194468">
    <property type="component" value="Unassembled WGS sequence"/>
</dbReference>
<organism evidence="2 3">
    <name type="scientific">Boletus edulis BED1</name>
    <dbReference type="NCBI Taxonomy" id="1328754"/>
    <lineage>
        <taxon>Eukaryota</taxon>
        <taxon>Fungi</taxon>
        <taxon>Dikarya</taxon>
        <taxon>Basidiomycota</taxon>
        <taxon>Agaricomycotina</taxon>
        <taxon>Agaricomycetes</taxon>
        <taxon>Agaricomycetidae</taxon>
        <taxon>Boletales</taxon>
        <taxon>Boletineae</taxon>
        <taxon>Boletaceae</taxon>
        <taxon>Boletoideae</taxon>
        <taxon>Boletus</taxon>
    </lineage>
</organism>
<dbReference type="PANTHER" id="PTHR13464:SF0">
    <property type="entry name" value="SAP30-BINDING PROTEIN"/>
    <property type="match status" value="1"/>
</dbReference>
<evidence type="ECO:0000313" key="2">
    <source>
        <dbReference type="EMBL" id="KAF8438051.1"/>
    </source>
</evidence>
<feature type="non-terminal residue" evidence="2">
    <location>
        <position position="1"/>
    </location>
</feature>
<reference evidence="2" key="2">
    <citation type="journal article" date="2020" name="Nat. Commun.">
        <title>Large-scale genome sequencing of mycorrhizal fungi provides insights into the early evolution of symbiotic traits.</title>
        <authorList>
            <person name="Miyauchi S."/>
            <person name="Kiss E."/>
            <person name="Kuo A."/>
            <person name="Drula E."/>
            <person name="Kohler A."/>
            <person name="Sanchez-Garcia M."/>
            <person name="Morin E."/>
            <person name="Andreopoulos B."/>
            <person name="Barry K.W."/>
            <person name="Bonito G."/>
            <person name="Buee M."/>
            <person name="Carver A."/>
            <person name="Chen C."/>
            <person name="Cichocki N."/>
            <person name="Clum A."/>
            <person name="Culley D."/>
            <person name="Crous P.W."/>
            <person name="Fauchery L."/>
            <person name="Girlanda M."/>
            <person name="Hayes R.D."/>
            <person name="Keri Z."/>
            <person name="LaButti K."/>
            <person name="Lipzen A."/>
            <person name="Lombard V."/>
            <person name="Magnuson J."/>
            <person name="Maillard F."/>
            <person name="Murat C."/>
            <person name="Nolan M."/>
            <person name="Ohm R.A."/>
            <person name="Pangilinan J."/>
            <person name="Pereira M.F."/>
            <person name="Perotto S."/>
            <person name="Peter M."/>
            <person name="Pfister S."/>
            <person name="Riley R."/>
            <person name="Sitrit Y."/>
            <person name="Stielow J.B."/>
            <person name="Szollosi G."/>
            <person name="Zifcakova L."/>
            <person name="Stursova M."/>
            <person name="Spatafora J.W."/>
            <person name="Tedersoo L."/>
            <person name="Vaario L.M."/>
            <person name="Yamada A."/>
            <person name="Yan M."/>
            <person name="Wang P."/>
            <person name="Xu J."/>
            <person name="Bruns T."/>
            <person name="Baldrian P."/>
            <person name="Vilgalys R."/>
            <person name="Dunand C."/>
            <person name="Henrissat B."/>
            <person name="Grigoriev I.V."/>
            <person name="Hibbett D."/>
            <person name="Nagy L.G."/>
            <person name="Martin F.M."/>
        </authorList>
    </citation>
    <scope>NUCLEOTIDE SEQUENCE</scope>
    <source>
        <strain evidence="2">BED1</strain>
    </source>
</reference>
<proteinExistence type="predicted"/>
<accession>A0AAD4BS82</accession>
<feature type="compositionally biased region" description="Polar residues" evidence="1">
    <location>
        <begin position="169"/>
        <end position="187"/>
    </location>
</feature>
<dbReference type="EMBL" id="WHUW01000017">
    <property type="protein sequence ID" value="KAF8438051.1"/>
    <property type="molecule type" value="Genomic_DNA"/>
</dbReference>